<comment type="caution">
    <text evidence="6">The sequence shown here is derived from an EMBL/GenBank/DDBJ whole genome shotgun (WGS) entry which is preliminary data.</text>
</comment>
<evidence type="ECO:0000256" key="2">
    <source>
        <dbReference type="ARBA" id="ARBA00023002"/>
    </source>
</evidence>
<dbReference type="InterPro" id="IPR001853">
    <property type="entry name" value="DSBA-like_thioredoxin_dom"/>
</dbReference>
<dbReference type="InterPro" id="IPR036249">
    <property type="entry name" value="Thioredoxin-like_sf"/>
</dbReference>
<organism evidence="6 7">
    <name type="scientific">Candidatus Woesebacteria bacterium GW2011_GWB1_38_5b</name>
    <dbReference type="NCBI Taxonomy" id="1618569"/>
    <lineage>
        <taxon>Bacteria</taxon>
        <taxon>Candidatus Woeseibacteriota</taxon>
    </lineage>
</organism>
<keyword evidence="4" id="KW-0676">Redox-active center</keyword>
<feature type="domain" description="DSBA-like thioredoxin" evidence="5">
    <location>
        <begin position="17"/>
        <end position="85"/>
    </location>
</feature>
<evidence type="ECO:0000256" key="1">
    <source>
        <dbReference type="ARBA" id="ARBA00022729"/>
    </source>
</evidence>
<gene>
    <name evidence="6" type="ORF">US96_C0044G0008</name>
</gene>
<accession>A0A0G0MJU4</accession>
<evidence type="ECO:0000256" key="4">
    <source>
        <dbReference type="ARBA" id="ARBA00023284"/>
    </source>
</evidence>
<dbReference type="Pfam" id="PF01323">
    <property type="entry name" value="DSBA"/>
    <property type="match status" value="1"/>
</dbReference>
<sequence>MFNNQADWESLSADEASAKFEEYAGSVGLSANEFSDCLSSGKFADAVNEDLNDGTAAGVDGTPGTFINGYLTVGAVPYEQFKAEIEARLEE</sequence>
<dbReference type="Gene3D" id="3.40.30.10">
    <property type="entry name" value="Glutaredoxin"/>
    <property type="match status" value="1"/>
</dbReference>
<dbReference type="SUPFAM" id="SSF52833">
    <property type="entry name" value="Thioredoxin-like"/>
    <property type="match status" value="1"/>
</dbReference>
<name>A0A0G0MJU4_9BACT</name>
<dbReference type="AlphaFoldDB" id="A0A0G0MJU4"/>
<keyword evidence="2" id="KW-0560">Oxidoreductase</keyword>
<protein>
    <submittedName>
        <fullName evidence="6">DSBA oxidoreductase</fullName>
    </submittedName>
</protein>
<proteinExistence type="predicted"/>
<dbReference type="PANTHER" id="PTHR13887:SF14">
    <property type="entry name" value="DISULFIDE BOND FORMATION PROTEIN D"/>
    <property type="match status" value="1"/>
</dbReference>
<evidence type="ECO:0000313" key="6">
    <source>
        <dbReference type="EMBL" id="KKQ74004.1"/>
    </source>
</evidence>
<evidence type="ECO:0000256" key="3">
    <source>
        <dbReference type="ARBA" id="ARBA00023157"/>
    </source>
</evidence>
<evidence type="ECO:0000259" key="5">
    <source>
        <dbReference type="Pfam" id="PF01323"/>
    </source>
</evidence>
<keyword evidence="3" id="KW-1015">Disulfide bond</keyword>
<dbReference type="GO" id="GO:0016491">
    <property type="term" value="F:oxidoreductase activity"/>
    <property type="evidence" value="ECO:0007669"/>
    <property type="project" value="UniProtKB-KW"/>
</dbReference>
<keyword evidence="1" id="KW-0732">Signal</keyword>
<dbReference type="PANTHER" id="PTHR13887">
    <property type="entry name" value="GLUTATHIONE S-TRANSFERASE KAPPA"/>
    <property type="match status" value="1"/>
</dbReference>
<evidence type="ECO:0000313" key="7">
    <source>
        <dbReference type="Proteomes" id="UP000034181"/>
    </source>
</evidence>
<reference evidence="6 7" key="1">
    <citation type="journal article" date="2015" name="Nature">
        <title>rRNA introns, odd ribosomes, and small enigmatic genomes across a large radiation of phyla.</title>
        <authorList>
            <person name="Brown C.T."/>
            <person name="Hug L.A."/>
            <person name="Thomas B.C."/>
            <person name="Sharon I."/>
            <person name="Castelle C.J."/>
            <person name="Singh A."/>
            <person name="Wilkins M.J."/>
            <person name="Williams K.H."/>
            <person name="Banfield J.F."/>
        </authorList>
    </citation>
    <scope>NUCLEOTIDE SEQUENCE [LARGE SCALE GENOMIC DNA]</scope>
</reference>
<dbReference type="Proteomes" id="UP000034181">
    <property type="component" value="Unassembled WGS sequence"/>
</dbReference>
<dbReference type="EMBL" id="LBUZ01000044">
    <property type="protein sequence ID" value="KKQ74004.1"/>
    <property type="molecule type" value="Genomic_DNA"/>
</dbReference>